<dbReference type="AlphaFoldDB" id="A0AAV1J9J7"/>
<name>A0AAV1J9J7_9NEOP</name>
<gene>
    <name evidence="1" type="ORF">LNINA_LOCUS4385</name>
</gene>
<evidence type="ECO:0000313" key="1">
    <source>
        <dbReference type="EMBL" id="CAK1544662.1"/>
    </source>
</evidence>
<organism evidence="1 2">
    <name type="scientific">Leptosia nina</name>
    <dbReference type="NCBI Taxonomy" id="320188"/>
    <lineage>
        <taxon>Eukaryota</taxon>
        <taxon>Metazoa</taxon>
        <taxon>Ecdysozoa</taxon>
        <taxon>Arthropoda</taxon>
        <taxon>Hexapoda</taxon>
        <taxon>Insecta</taxon>
        <taxon>Pterygota</taxon>
        <taxon>Neoptera</taxon>
        <taxon>Endopterygota</taxon>
        <taxon>Lepidoptera</taxon>
        <taxon>Glossata</taxon>
        <taxon>Ditrysia</taxon>
        <taxon>Papilionoidea</taxon>
        <taxon>Pieridae</taxon>
        <taxon>Pierinae</taxon>
        <taxon>Leptosia</taxon>
    </lineage>
</organism>
<sequence length="89" mass="9789">MLTNDRAESGPIGNEERGDEKLNVVNVFSKRLVCTHRPYVSARSAFEAILFSERAGVLPAAYCLRAGGAVALLSYYSIERLSAAPHDRY</sequence>
<proteinExistence type="predicted"/>
<keyword evidence="2" id="KW-1185">Reference proteome</keyword>
<accession>A0AAV1J9J7</accession>
<reference evidence="1 2" key="1">
    <citation type="submission" date="2023-11" db="EMBL/GenBank/DDBJ databases">
        <authorList>
            <person name="Okamura Y."/>
        </authorList>
    </citation>
    <scope>NUCLEOTIDE SEQUENCE [LARGE SCALE GENOMIC DNA]</scope>
</reference>
<dbReference type="EMBL" id="CAVLEF010000005">
    <property type="protein sequence ID" value="CAK1544662.1"/>
    <property type="molecule type" value="Genomic_DNA"/>
</dbReference>
<comment type="caution">
    <text evidence="1">The sequence shown here is derived from an EMBL/GenBank/DDBJ whole genome shotgun (WGS) entry which is preliminary data.</text>
</comment>
<dbReference type="Proteomes" id="UP001497472">
    <property type="component" value="Unassembled WGS sequence"/>
</dbReference>
<protein>
    <submittedName>
        <fullName evidence="1">Uncharacterized protein</fullName>
    </submittedName>
</protein>
<evidence type="ECO:0000313" key="2">
    <source>
        <dbReference type="Proteomes" id="UP001497472"/>
    </source>
</evidence>